<comment type="cofactor">
    <cofactor evidence="1">
        <name>pyridoxal 5'-phosphate</name>
        <dbReference type="ChEBI" id="CHEBI:597326"/>
    </cofactor>
</comment>
<dbReference type="GO" id="GO:0030170">
    <property type="term" value="F:pyridoxal phosphate binding"/>
    <property type="evidence" value="ECO:0007669"/>
    <property type="project" value="InterPro"/>
</dbReference>
<dbReference type="PANTHER" id="PTHR11751:SF29">
    <property type="entry name" value="ALANINE TRANSAMINASE"/>
    <property type="match status" value="1"/>
</dbReference>
<proteinExistence type="inferred from homology"/>
<dbReference type="InterPro" id="IPR015424">
    <property type="entry name" value="PyrdxlP-dep_Trfase"/>
</dbReference>
<keyword evidence="9" id="KW-1185">Reference proteome</keyword>
<evidence type="ECO:0000259" key="7">
    <source>
        <dbReference type="Pfam" id="PF00155"/>
    </source>
</evidence>
<comment type="caution">
    <text evidence="8">The sequence shown here is derived from an EMBL/GenBank/DDBJ whole genome shotgun (WGS) entry which is preliminary data.</text>
</comment>
<protein>
    <recommendedName>
        <fullName evidence="7">Aminotransferase class I/classII large domain-containing protein</fullName>
    </recommendedName>
</protein>
<keyword evidence="4" id="KW-0808">Transferase</keyword>
<dbReference type="Pfam" id="PF00155">
    <property type="entry name" value="Aminotran_1_2"/>
    <property type="match status" value="1"/>
</dbReference>
<dbReference type="EMBL" id="JANCYW010000007">
    <property type="protein sequence ID" value="KAK4536251.1"/>
    <property type="molecule type" value="Genomic_DNA"/>
</dbReference>
<dbReference type="InterPro" id="IPR015422">
    <property type="entry name" value="PyrdxlP-dep_Trfase_small"/>
</dbReference>
<dbReference type="InterPro" id="IPR004839">
    <property type="entry name" value="Aminotransferase_I/II_large"/>
</dbReference>
<dbReference type="Proteomes" id="UP001301350">
    <property type="component" value="Unassembled WGS sequence"/>
</dbReference>
<evidence type="ECO:0000256" key="3">
    <source>
        <dbReference type="ARBA" id="ARBA00022576"/>
    </source>
</evidence>
<reference evidence="8 9" key="1">
    <citation type="submission" date="2022-07" db="EMBL/GenBank/DDBJ databases">
        <title>Genome-wide signatures of adaptation to extreme environments.</title>
        <authorList>
            <person name="Cho C.H."/>
            <person name="Yoon H.S."/>
        </authorList>
    </citation>
    <scope>NUCLEOTIDE SEQUENCE [LARGE SCALE GENOMIC DNA]</scope>
    <source>
        <strain evidence="8 9">DBV 063 E5</strain>
    </source>
</reference>
<sequence length="542" mass="58537">MSVTPIQLQGAPHRQHAMEAGTINPGVLAAQYAVRGELPTRAAALQRVLDAGGAAAAALPFREIIYCNVGNPLAVGNRPYTYHRQVLALCDCPDLLQGLDAATAEKLFPADVQAAARRLLQATGIGGTGAYSESAGVTLIRQDVAEYMNARDGLAGEHPLAATAADVFLSNGSSGAILMLLSLLADTGSREASAAAAASRTVMPSSPPAGVLIPVPQYPIYSALLTVLGTHQLQYHLQEHRQWALDVTELERLVQDARQRGIDPRALVVISPGNPTGQLLEAANVQEILAFAHRERLLLLADEVYADNVYVDDRRFESFRRVLHRDMPSEVQRELELVSLYSASKGLVSECGRRGGYMLLSPGVTSAAREQLTKIASIMLCPNLGGQVMVDCVVRPPQPGQPSYPLYARERAERFASLQRRAHLVVQAFCSMTAVECNPSQGAMYAFPRVRVSARAAQAARDAGMPLDTFYCVRLLERTGICVVPGAGFGMRSAGEENGDGSVSFYLRTTILPPEDKMHDVMDAIKKHHEEFLHKYGSVSKM</sequence>
<accession>A0AAV9IVX2</accession>
<evidence type="ECO:0000313" key="9">
    <source>
        <dbReference type="Proteomes" id="UP001301350"/>
    </source>
</evidence>
<keyword evidence="3" id="KW-0032">Aminotransferase</keyword>
<evidence type="ECO:0000256" key="5">
    <source>
        <dbReference type="ARBA" id="ARBA00022898"/>
    </source>
</evidence>
<dbReference type="PANTHER" id="PTHR11751">
    <property type="entry name" value="ALANINE AMINOTRANSFERASE"/>
    <property type="match status" value="1"/>
</dbReference>
<dbReference type="CDD" id="cd00609">
    <property type="entry name" value="AAT_like"/>
    <property type="match status" value="1"/>
</dbReference>
<dbReference type="Gene3D" id="1.10.287.1970">
    <property type="match status" value="1"/>
</dbReference>
<feature type="domain" description="Aminotransferase class I/classII large" evidence="7">
    <location>
        <begin position="112"/>
        <end position="496"/>
    </location>
</feature>
<gene>
    <name evidence="8" type="ORF">CDCA_CDCA07G2276</name>
</gene>
<evidence type="ECO:0000256" key="6">
    <source>
        <dbReference type="ARBA" id="ARBA00025785"/>
    </source>
</evidence>
<dbReference type="GO" id="GO:0008483">
    <property type="term" value="F:transaminase activity"/>
    <property type="evidence" value="ECO:0007669"/>
    <property type="project" value="UniProtKB-KW"/>
</dbReference>
<dbReference type="InterPro" id="IPR045088">
    <property type="entry name" value="ALAT1/2-like"/>
</dbReference>
<dbReference type="Gene3D" id="3.40.640.10">
    <property type="entry name" value="Type I PLP-dependent aspartate aminotransferase-like (Major domain)"/>
    <property type="match status" value="1"/>
</dbReference>
<evidence type="ECO:0000256" key="4">
    <source>
        <dbReference type="ARBA" id="ARBA00022679"/>
    </source>
</evidence>
<evidence type="ECO:0000256" key="2">
    <source>
        <dbReference type="ARBA" id="ARBA00011738"/>
    </source>
</evidence>
<dbReference type="SUPFAM" id="SSF53383">
    <property type="entry name" value="PLP-dependent transferases"/>
    <property type="match status" value="1"/>
</dbReference>
<dbReference type="FunFam" id="3.40.640.10:FF:000236">
    <property type="entry name" value="Alanine aminotransferase 2"/>
    <property type="match status" value="1"/>
</dbReference>
<dbReference type="InterPro" id="IPR015421">
    <property type="entry name" value="PyrdxlP-dep_Trfase_major"/>
</dbReference>
<keyword evidence="5" id="KW-0663">Pyridoxal phosphate</keyword>
<comment type="subunit">
    <text evidence="2">Homodimer.</text>
</comment>
<name>A0AAV9IVX2_CYACA</name>
<dbReference type="Gene3D" id="3.90.1150.10">
    <property type="entry name" value="Aspartate Aminotransferase, domain 1"/>
    <property type="match status" value="1"/>
</dbReference>
<comment type="similarity">
    <text evidence="6">Belongs to the class-I pyridoxal-phosphate-dependent aminotransferase family. Alanine aminotransferase subfamily.</text>
</comment>
<dbReference type="FunFam" id="3.90.1150.10:FF:000151">
    <property type="entry name" value="Alanine aminotransferase 2"/>
    <property type="match status" value="1"/>
</dbReference>
<evidence type="ECO:0000256" key="1">
    <source>
        <dbReference type="ARBA" id="ARBA00001933"/>
    </source>
</evidence>
<dbReference type="AlphaFoldDB" id="A0AAV9IVX2"/>
<evidence type="ECO:0000313" key="8">
    <source>
        <dbReference type="EMBL" id="KAK4536251.1"/>
    </source>
</evidence>
<organism evidence="8 9">
    <name type="scientific">Cyanidium caldarium</name>
    <name type="common">Red alga</name>
    <dbReference type="NCBI Taxonomy" id="2771"/>
    <lineage>
        <taxon>Eukaryota</taxon>
        <taxon>Rhodophyta</taxon>
        <taxon>Bangiophyceae</taxon>
        <taxon>Cyanidiales</taxon>
        <taxon>Cyanidiaceae</taxon>
        <taxon>Cyanidium</taxon>
    </lineage>
</organism>